<accession>A0ACC2C119</accession>
<dbReference type="Proteomes" id="UP001162992">
    <property type="component" value="Chromosome 12"/>
</dbReference>
<sequence>MNLKLLEALTFVQQLQLPNWRDHPFRKTIQQDPHHPFNPASNDLQSGCAIQQFAPYSCRIPWHTGMRAYLSKLFPKYGNYCGPNWSSGRDGGSLRWDKPPVDGLDYCCYLHDIGYDTHNQMDLYKADLALLHCLLQARTCTYPAFQSNHKQETFVAAAYRSACIFGLRTFLIPYRKFLLQQRQLPRIIQGKAVDISGRL</sequence>
<evidence type="ECO:0000313" key="2">
    <source>
        <dbReference type="Proteomes" id="UP001162992"/>
    </source>
</evidence>
<comment type="caution">
    <text evidence="1">The sequence shown here is derived from an EMBL/GenBank/DDBJ whole genome shotgun (WGS) entry which is preliminary data.</text>
</comment>
<organism evidence="1 2">
    <name type="scientific">Diphasiastrum complanatum</name>
    <name type="common">Issler's clubmoss</name>
    <name type="synonym">Lycopodium complanatum</name>
    <dbReference type="NCBI Taxonomy" id="34168"/>
    <lineage>
        <taxon>Eukaryota</taxon>
        <taxon>Viridiplantae</taxon>
        <taxon>Streptophyta</taxon>
        <taxon>Embryophyta</taxon>
        <taxon>Tracheophyta</taxon>
        <taxon>Lycopodiopsida</taxon>
        <taxon>Lycopodiales</taxon>
        <taxon>Lycopodiaceae</taxon>
        <taxon>Lycopodioideae</taxon>
        <taxon>Diphasiastrum</taxon>
    </lineage>
</organism>
<protein>
    <submittedName>
        <fullName evidence="1">Uncharacterized protein</fullName>
    </submittedName>
</protein>
<name>A0ACC2C119_DIPCM</name>
<proteinExistence type="predicted"/>
<reference evidence="2" key="1">
    <citation type="journal article" date="2024" name="Proc. Natl. Acad. Sci. U.S.A.">
        <title>Extraordinary preservation of gene collinearity over three hundred million years revealed in homosporous lycophytes.</title>
        <authorList>
            <person name="Li C."/>
            <person name="Wickell D."/>
            <person name="Kuo L.Y."/>
            <person name="Chen X."/>
            <person name="Nie B."/>
            <person name="Liao X."/>
            <person name="Peng D."/>
            <person name="Ji J."/>
            <person name="Jenkins J."/>
            <person name="Williams M."/>
            <person name="Shu S."/>
            <person name="Plott C."/>
            <person name="Barry K."/>
            <person name="Rajasekar S."/>
            <person name="Grimwood J."/>
            <person name="Han X."/>
            <person name="Sun S."/>
            <person name="Hou Z."/>
            <person name="He W."/>
            <person name="Dai G."/>
            <person name="Sun C."/>
            <person name="Schmutz J."/>
            <person name="Leebens-Mack J.H."/>
            <person name="Li F.W."/>
            <person name="Wang L."/>
        </authorList>
    </citation>
    <scope>NUCLEOTIDE SEQUENCE [LARGE SCALE GENOMIC DNA]</scope>
    <source>
        <strain evidence="2">cv. PW_Plant_1</strain>
    </source>
</reference>
<gene>
    <name evidence="1" type="ORF">O6H91_12G044000</name>
</gene>
<dbReference type="EMBL" id="CM055103">
    <property type="protein sequence ID" value="KAJ7535738.1"/>
    <property type="molecule type" value="Genomic_DNA"/>
</dbReference>
<keyword evidence="2" id="KW-1185">Reference proteome</keyword>
<evidence type="ECO:0000313" key="1">
    <source>
        <dbReference type="EMBL" id="KAJ7535738.1"/>
    </source>
</evidence>